<protein>
    <recommendedName>
        <fullName evidence="1">F-box domain-containing protein</fullName>
    </recommendedName>
</protein>
<evidence type="ECO:0000313" key="2">
    <source>
        <dbReference type="EMBL" id="KAK7588159.1"/>
    </source>
</evidence>
<dbReference type="SUPFAM" id="SSF52047">
    <property type="entry name" value="RNI-like"/>
    <property type="match status" value="1"/>
</dbReference>
<dbReference type="InterPro" id="IPR050357">
    <property type="entry name" value="Arrestin_domain-protein"/>
</dbReference>
<dbReference type="GO" id="GO:0005737">
    <property type="term" value="C:cytoplasm"/>
    <property type="evidence" value="ECO:0007669"/>
    <property type="project" value="TreeGrafter"/>
</dbReference>
<dbReference type="InterPro" id="IPR001810">
    <property type="entry name" value="F-box_dom"/>
</dbReference>
<dbReference type="Proteomes" id="UP001367676">
    <property type="component" value="Unassembled WGS sequence"/>
</dbReference>
<dbReference type="SMART" id="SM00256">
    <property type="entry name" value="FBOX"/>
    <property type="match status" value="1"/>
</dbReference>
<keyword evidence="3" id="KW-1185">Reference proteome</keyword>
<dbReference type="Gene3D" id="3.80.10.10">
    <property type="entry name" value="Ribonuclease Inhibitor"/>
    <property type="match status" value="1"/>
</dbReference>
<dbReference type="InterPro" id="IPR011022">
    <property type="entry name" value="Arrestin_C-like"/>
</dbReference>
<dbReference type="Gene3D" id="1.20.1280.50">
    <property type="match status" value="1"/>
</dbReference>
<dbReference type="SMART" id="SM01017">
    <property type="entry name" value="Arrestin_C"/>
    <property type="match status" value="1"/>
</dbReference>
<dbReference type="GO" id="GO:0015031">
    <property type="term" value="P:protein transport"/>
    <property type="evidence" value="ECO:0007669"/>
    <property type="project" value="TreeGrafter"/>
</dbReference>
<evidence type="ECO:0000313" key="3">
    <source>
        <dbReference type="Proteomes" id="UP001367676"/>
    </source>
</evidence>
<comment type="caution">
    <text evidence="2">The sequence shown here is derived from an EMBL/GenBank/DDBJ whole genome shotgun (WGS) entry which is preliminary data.</text>
</comment>
<name>A0AAN9TF22_9HEMI</name>
<dbReference type="InterPro" id="IPR014756">
    <property type="entry name" value="Ig_E-set"/>
</dbReference>
<dbReference type="InterPro" id="IPR014752">
    <property type="entry name" value="Arrestin-like_C"/>
</dbReference>
<dbReference type="AlphaFoldDB" id="A0AAN9TF22"/>
<evidence type="ECO:0000259" key="1">
    <source>
        <dbReference type="PROSITE" id="PS50181"/>
    </source>
</evidence>
<proteinExistence type="predicted"/>
<feature type="domain" description="F-box" evidence="1">
    <location>
        <begin position="273"/>
        <end position="319"/>
    </location>
</feature>
<dbReference type="PROSITE" id="PS50181">
    <property type="entry name" value="FBOX"/>
    <property type="match status" value="1"/>
</dbReference>
<dbReference type="SUPFAM" id="SSF81383">
    <property type="entry name" value="F-box domain"/>
    <property type="match status" value="1"/>
</dbReference>
<dbReference type="InterPro" id="IPR036047">
    <property type="entry name" value="F-box-like_dom_sf"/>
</dbReference>
<accession>A0AAN9TF22</accession>
<reference evidence="2 3" key="1">
    <citation type="submission" date="2024-03" db="EMBL/GenBank/DDBJ databases">
        <title>Adaptation during the transition from Ophiocordyceps entomopathogen to insect associate is accompanied by gene loss and intensified selection.</title>
        <authorList>
            <person name="Ward C.M."/>
            <person name="Onetto C.A."/>
            <person name="Borneman A.R."/>
        </authorList>
    </citation>
    <scope>NUCLEOTIDE SEQUENCE [LARGE SCALE GENOMIC DNA]</scope>
    <source>
        <strain evidence="2">AWRI1</strain>
        <tissue evidence="2">Single Adult Female</tissue>
    </source>
</reference>
<dbReference type="PANTHER" id="PTHR11188">
    <property type="entry name" value="ARRESTIN DOMAIN CONTAINING PROTEIN"/>
    <property type="match status" value="1"/>
</dbReference>
<gene>
    <name evidence="2" type="ORF">V9T40_005404</name>
</gene>
<dbReference type="SUPFAM" id="SSF81296">
    <property type="entry name" value="E set domains"/>
    <property type="match status" value="1"/>
</dbReference>
<sequence length="554" mass="63500">MVTLDIPYASPPQGTKYFTIIGPHIDCMDEQYLKPVIGQDRKSRCCLCCERGPIMLRCQLLRSAYVCGESIKLKATIDNQGEEDVRLKVRLFQHVEYFIFRGVLGMSREINHLILELTGDAVKPNTQTKWDSADSLVVPIMPPSLLGICKLIHIYYVLRVSLEFESKDDDIQMHFPLTIATVPFRIPNSNNQPSVYYDVASEHAEGGMHIAPEFLLGQVYDGANPETIVLYRPVKKEMDVECEPSTSSSTVLVFKSSTNSTASSTTLWSGRCPPTLDFLPVDVLLELFSYLNSSDVSNLSTCSPRIRQICWDHGLWRKIHDCCNGFSPSHNLLLPTYTDSTTRIKISSTRKVILRQRQRRIMSACLGRNFFKKLESLPNLKTFILENHRFDIVTFSLDYFPQCLTELRLNGSHIFRQAPKWNTVFLDIHQKLPNLETLDVRQTFVELGDVVRWPYLKELRHFLLHPRPDIDYSWGSNPPGRKAIAKYVENVETLVARQDNSVNDFLMQKLRTDCLSLKYLDISYTGCSNEAVIIFQNKRPDVELVHQSIESDYE</sequence>
<dbReference type="PANTHER" id="PTHR11188:SF144">
    <property type="entry name" value="ARRESTIN C-TERMINAL-LIKE DOMAIN-CONTAINING PROTEIN"/>
    <property type="match status" value="1"/>
</dbReference>
<dbReference type="Pfam" id="PF02752">
    <property type="entry name" value="Arrestin_C"/>
    <property type="match status" value="1"/>
</dbReference>
<dbReference type="InterPro" id="IPR032675">
    <property type="entry name" value="LRR_dom_sf"/>
</dbReference>
<dbReference type="Gene3D" id="2.60.40.640">
    <property type="match status" value="1"/>
</dbReference>
<dbReference type="EMBL" id="JBBCAQ010000023">
    <property type="protein sequence ID" value="KAK7588159.1"/>
    <property type="molecule type" value="Genomic_DNA"/>
</dbReference>
<dbReference type="Pfam" id="PF12937">
    <property type="entry name" value="F-box-like"/>
    <property type="match status" value="1"/>
</dbReference>
<organism evidence="2 3">
    <name type="scientific">Parthenolecanium corni</name>
    <dbReference type="NCBI Taxonomy" id="536013"/>
    <lineage>
        <taxon>Eukaryota</taxon>
        <taxon>Metazoa</taxon>
        <taxon>Ecdysozoa</taxon>
        <taxon>Arthropoda</taxon>
        <taxon>Hexapoda</taxon>
        <taxon>Insecta</taxon>
        <taxon>Pterygota</taxon>
        <taxon>Neoptera</taxon>
        <taxon>Paraneoptera</taxon>
        <taxon>Hemiptera</taxon>
        <taxon>Sternorrhyncha</taxon>
        <taxon>Coccoidea</taxon>
        <taxon>Coccidae</taxon>
        <taxon>Parthenolecanium</taxon>
    </lineage>
</organism>